<name>A0AAW4UJM1_9FIRM</name>
<dbReference type="InterPro" id="IPR014729">
    <property type="entry name" value="Rossmann-like_a/b/a_fold"/>
</dbReference>
<reference evidence="2" key="1">
    <citation type="submission" date="2021-10" db="EMBL/GenBank/DDBJ databases">
        <title>Collection of gut derived symbiotic bacterial strains cultured from healthy donors.</title>
        <authorList>
            <person name="Lin H."/>
            <person name="Littmann E."/>
            <person name="Kohout C."/>
            <person name="Pamer E.G."/>
        </authorList>
    </citation>
    <scope>NUCLEOTIDE SEQUENCE</scope>
    <source>
        <strain evidence="2">DFI.9.42</strain>
    </source>
</reference>
<evidence type="ECO:0000256" key="1">
    <source>
        <dbReference type="SAM" id="MobiDB-lite"/>
    </source>
</evidence>
<gene>
    <name evidence="2" type="ORF">LIZ56_11900</name>
</gene>
<organism evidence="2 3">
    <name type="scientific">Agathobacter rectalis</name>
    <dbReference type="NCBI Taxonomy" id="39491"/>
    <lineage>
        <taxon>Bacteria</taxon>
        <taxon>Bacillati</taxon>
        <taxon>Bacillota</taxon>
        <taxon>Clostridia</taxon>
        <taxon>Lachnospirales</taxon>
        <taxon>Lachnospiraceae</taxon>
        <taxon>Agathobacter</taxon>
    </lineage>
</organism>
<proteinExistence type="predicted"/>
<evidence type="ECO:0000313" key="3">
    <source>
        <dbReference type="Proteomes" id="UP001197684"/>
    </source>
</evidence>
<protein>
    <submittedName>
        <fullName evidence="2">Phosphoadenosine phosphosulfate reductase</fullName>
    </submittedName>
</protein>
<feature type="compositionally biased region" description="Polar residues" evidence="1">
    <location>
        <begin position="240"/>
        <end position="250"/>
    </location>
</feature>
<dbReference type="AlphaFoldDB" id="A0AAW4UJM1"/>
<dbReference type="Gene3D" id="3.40.50.620">
    <property type="entry name" value="HUPs"/>
    <property type="match status" value="1"/>
</dbReference>
<dbReference type="Proteomes" id="UP001197684">
    <property type="component" value="Unassembled WGS sequence"/>
</dbReference>
<feature type="region of interest" description="Disordered" evidence="1">
    <location>
        <begin position="232"/>
        <end position="257"/>
    </location>
</feature>
<dbReference type="SUPFAM" id="SSF52402">
    <property type="entry name" value="Adenine nucleotide alpha hydrolases-like"/>
    <property type="match status" value="1"/>
</dbReference>
<dbReference type="EMBL" id="JAJCJK010000019">
    <property type="protein sequence ID" value="MCB6939103.1"/>
    <property type="molecule type" value="Genomic_DNA"/>
</dbReference>
<comment type="caution">
    <text evidence="2">The sequence shown here is derived from an EMBL/GenBank/DDBJ whole genome shotgun (WGS) entry which is preliminary data.</text>
</comment>
<dbReference type="RefSeq" id="WP_256173632.1">
    <property type="nucleotide sequence ID" value="NZ_JAJCJK010000019.1"/>
</dbReference>
<sequence length="257" mass="29267">MTRPKYVASCSGGKDSVATLLLAAQHNEPLDEAVFSEVMFDKDTSGEVPEHRDFIYDRLKPFCEKELGIKFTILHADKTYDEVFHHVITRGPHKGVVRGFAWAGMCAVNRDCKIPPVRKYNAALSPDTVSYVGIAEDEPKRLARLDGITKVSLLAKYGMTEADAYKLCQEHGLLSPIYAHCRRNGCWFCPNASDSELLHMITKHPDMFDRLIEWENEDNIFHRRLTRRETPSEVKARLLSKSQTGFSSPRSKYEMEV</sequence>
<accession>A0AAW4UJM1</accession>
<evidence type="ECO:0000313" key="2">
    <source>
        <dbReference type="EMBL" id="MCB6939103.1"/>
    </source>
</evidence>